<dbReference type="EMBL" id="JAPMOS010000149">
    <property type="protein sequence ID" value="KAJ4454539.1"/>
    <property type="molecule type" value="Genomic_DNA"/>
</dbReference>
<name>A0ABQ8U5B3_9EUKA</name>
<keyword evidence="2" id="KW-1185">Reference proteome</keyword>
<accession>A0ABQ8U5B3</accession>
<reference evidence="1" key="1">
    <citation type="journal article" date="2022" name="bioRxiv">
        <title>Genomics of Preaxostyla Flagellates Illuminates Evolutionary Transitions and the Path Towards Mitochondrial Loss.</title>
        <authorList>
            <person name="Novak L.V.F."/>
            <person name="Treitli S.C."/>
            <person name="Pyrih J."/>
            <person name="Halakuc P."/>
            <person name="Pipaliya S.V."/>
            <person name="Vacek V."/>
            <person name="Brzon O."/>
            <person name="Soukal P."/>
            <person name="Eme L."/>
            <person name="Dacks J.B."/>
            <person name="Karnkowska A."/>
            <person name="Elias M."/>
            <person name="Hampl V."/>
        </authorList>
    </citation>
    <scope>NUCLEOTIDE SEQUENCE</scope>
    <source>
        <strain evidence="1">RCP-MX</strain>
    </source>
</reference>
<dbReference type="Proteomes" id="UP001141327">
    <property type="component" value="Unassembled WGS sequence"/>
</dbReference>
<organism evidence="1 2">
    <name type="scientific">Paratrimastix pyriformis</name>
    <dbReference type="NCBI Taxonomy" id="342808"/>
    <lineage>
        <taxon>Eukaryota</taxon>
        <taxon>Metamonada</taxon>
        <taxon>Preaxostyla</taxon>
        <taxon>Paratrimastigidae</taxon>
        <taxon>Paratrimastix</taxon>
    </lineage>
</organism>
<proteinExistence type="predicted"/>
<comment type="caution">
    <text evidence="1">The sequence shown here is derived from an EMBL/GenBank/DDBJ whole genome shotgun (WGS) entry which is preliminary data.</text>
</comment>
<gene>
    <name evidence="1" type="ORF">PAPYR_10724</name>
</gene>
<evidence type="ECO:0000313" key="1">
    <source>
        <dbReference type="EMBL" id="KAJ4454539.1"/>
    </source>
</evidence>
<evidence type="ECO:0000313" key="2">
    <source>
        <dbReference type="Proteomes" id="UP001141327"/>
    </source>
</evidence>
<protein>
    <submittedName>
        <fullName evidence="1">Uncharacterized protein</fullName>
    </submittedName>
</protein>
<sequence>MLNRNLMTEVAVTQEGMDIDVPAGEEHEMQPQHQPQPAAAAAAAAAIQHACYCCLIPSIITRYLSVNLQFQPNPPNLFPNPLHTAVPAIPTPIFSPTPAFRLVG</sequence>